<feature type="domain" description="Rab-GAP TBC" evidence="2">
    <location>
        <begin position="177"/>
        <end position="382"/>
    </location>
</feature>
<name>A0ABN9T3K8_9DINO</name>
<organism evidence="3 4">
    <name type="scientific">Prorocentrum cordatum</name>
    <dbReference type="NCBI Taxonomy" id="2364126"/>
    <lineage>
        <taxon>Eukaryota</taxon>
        <taxon>Sar</taxon>
        <taxon>Alveolata</taxon>
        <taxon>Dinophyceae</taxon>
        <taxon>Prorocentrales</taxon>
        <taxon>Prorocentraceae</taxon>
        <taxon>Prorocentrum</taxon>
    </lineage>
</organism>
<feature type="compositionally biased region" description="Low complexity" evidence="1">
    <location>
        <begin position="13"/>
        <end position="41"/>
    </location>
</feature>
<reference evidence="3" key="1">
    <citation type="submission" date="2023-10" db="EMBL/GenBank/DDBJ databases">
        <authorList>
            <person name="Chen Y."/>
            <person name="Shah S."/>
            <person name="Dougan E. K."/>
            <person name="Thang M."/>
            <person name="Chan C."/>
        </authorList>
    </citation>
    <scope>NUCLEOTIDE SEQUENCE [LARGE SCALE GENOMIC DNA]</scope>
</reference>
<dbReference type="PANTHER" id="PTHR22957">
    <property type="entry name" value="TBC1 DOMAIN FAMILY MEMBER GTPASE-ACTIVATING PROTEIN"/>
    <property type="match status" value="1"/>
</dbReference>
<dbReference type="SUPFAM" id="SSF47923">
    <property type="entry name" value="Ypt/Rab-GAP domain of gyp1p"/>
    <property type="match status" value="2"/>
</dbReference>
<keyword evidence="4" id="KW-1185">Reference proteome</keyword>
<feature type="compositionally biased region" description="Basic residues" evidence="1">
    <location>
        <begin position="566"/>
        <end position="586"/>
    </location>
</feature>
<gene>
    <name evidence="3" type="ORF">PCOR1329_LOCUS34922</name>
</gene>
<evidence type="ECO:0000256" key="1">
    <source>
        <dbReference type="SAM" id="MobiDB-lite"/>
    </source>
</evidence>
<protein>
    <recommendedName>
        <fullName evidence="2">Rab-GAP TBC domain-containing protein</fullName>
    </recommendedName>
</protein>
<proteinExistence type="predicted"/>
<evidence type="ECO:0000259" key="2">
    <source>
        <dbReference type="PROSITE" id="PS50086"/>
    </source>
</evidence>
<feature type="region of interest" description="Disordered" evidence="1">
    <location>
        <begin position="1"/>
        <end position="47"/>
    </location>
</feature>
<feature type="compositionally biased region" description="Polar residues" evidence="1">
    <location>
        <begin position="1"/>
        <end position="12"/>
    </location>
</feature>
<dbReference type="SMART" id="SM00164">
    <property type="entry name" value="TBC"/>
    <property type="match status" value="1"/>
</dbReference>
<dbReference type="EMBL" id="CAUYUJ010014276">
    <property type="protein sequence ID" value="CAK0839178.1"/>
    <property type="molecule type" value="Genomic_DNA"/>
</dbReference>
<evidence type="ECO:0000313" key="3">
    <source>
        <dbReference type="EMBL" id="CAK0839178.1"/>
    </source>
</evidence>
<comment type="caution">
    <text evidence="3">The sequence shown here is derived from an EMBL/GenBank/DDBJ whole genome shotgun (WGS) entry which is preliminary data.</text>
</comment>
<feature type="non-terminal residue" evidence="3">
    <location>
        <position position="1"/>
    </location>
</feature>
<feature type="region of interest" description="Disordered" evidence="1">
    <location>
        <begin position="547"/>
        <end position="610"/>
    </location>
</feature>
<dbReference type="Pfam" id="PF00566">
    <property type="entry name" value="RabGAP-TBC"/>
    <property type="match status" value="1"/>
</dbReference>
<dbReference type="Gene3D" id="1.10.472.80">
    <property type="entry name" value="Ypt/Rab-GAP domain of gyp1p, domain 3"/>
    <property type="match status" value="1"/>
</dbReference>
<evidence type="ECO:0000313" key="4">
    <source>
        <dbReference type="Proteomes" id="UP001189429"/>
    </source>
</evidence>
<dbReference type="PANTHER" id="PTHR22957:SF27">
    <property type="entry name" value="TBC1 DOMAIN FAMILY MEMBER 13"/>
    <property type="match status" value="1"/>
</dbReference>
<dbReference type="InterPro" id="IPR035969">
    <property type="entry name" value="Rab-GAP_TBC_sf"/>
</dbReference>
<sequence length="623" mass="65784">QTYENLEPRTSSGTAVAGAGAEGASAAAAAGAADGAAAEEPPLTPEEERVRSALVRFYKSRSTDKLGNVDRIARRYRGDNVVDLWAALGIKYSLPPPTAVMWLSRTLGVQSVVQWPKGAVPQSARQALQRLEAPEAPSGGEAAAAGSSPPTRAALLRAALEEGDLDAAGALAFREGCPEDGLRPWLWRAFIGRESSSSGKGARDDEAPKRRAAYAELRAQAPEGDAGRLRAEIEADARAVWRGEQFSGRPEVVDAVVALAMTQAQQCERYVRGTCEIAVLLLFAMSGGGTGSVADAQADAFWCLSRLLSEVQDSISDDSTLAEQARRAHELLRVYDPPLADLLSSHGLNALPTLRLGAVLFTRCGLTLVACVRLWDTLLADPARFAFCDCAVVAMLLLRRGDLLQRSSISGLAEMLLEIPSKADVGALVDTACAICAFERRKGLDYPPRPLEEADSGAYAAAALDQAMSAAQTRLTSIWGKVRAAGAEAAAQAPAWAQQARATAKEVAASAAVVAASAADQAAAAASAGIDQAAAAASAAIEAYERTHKERAPRASRSRAPSPARRAPRRPRSRKGHRHCSWRRRSERQGGGAKRHGGRSGRALGCRRGVRSSRADLVQDACF</sequence>
<dbReference type="PROSITE" id="PS50086">
    <property type="entry name" value="TBC_RABGAP"/>
    <property type="match status" value="1"/>
</dbReference>
<dbReference type="InterPro" id="IPR000195">
    <property type="entry name" value="Rab-GAP-TBC_dom"/>
</dbReference>
<dbReference type="Proteomes" id="UP001189429">
    <property type="component" value="Unassembled WGS sequence"/>
</dbReference>
<accession>A0ABN9T3K8</accession>